<dbReference type="NCBIfam" id="TIGR00229">
    <property type="entry name" value="sensory_box"/>
    <property type="match status" value="1"/>
</dbReference>
<accession>A0A2N6CUS2</accession>
<dbReference type="InterPro" id="IPR004358">
    <property type="entry name" value="Sig_transdc_His_kin-like_C"/>
</dbReference>
<dbReference type="PANTHER" id="PTHR43065:SF10">
    <property type="entry name" value="PEROXIDE STRESS-ACTIVATED HISTIDINE KINASE MAK3"/>
    <property type="match status" value="1"/>
</dbReference>
<dbReference type="InterPro" id="IPR035965">
    <property type="entry name" value="PAS-like_dom_sf"/>
</dbReference>
<dbReference type="SUPFAM" id="SSF55785">
    <property type="entry name" value="PYP-like sensor domain (PAS domain)"/>
    <property type="match status" value="1"/>
</dbReference>
<evidence type="ECO:0000259" key="10">
    <source>
        <dbReference type="PROSITE" id="PS50109"/>
    </source>
</evidence>
<feature type="transmembrane region" description="Helical" evidence="9">
    <location>
        <begin position="299"/>
        <end position="316"/>
    </location>
</feature>
<evidence type="ECO:0000313" key="13">
    <source>
        <dbReference type="Proteomes" id="UP000235015"/>
    </source>
</evidence>
<dbReference type="RefSeq" id="WP_273439852.1">
    <property type="nucleotide sequence ID" value="NZ_PKUN01000022.1"/>
</dbReference>
<dbReference type="PROSITE" id="PS50112">
    <property type="entry name" value="PAS"/>
    <property type="match status" value="1"/>
</dbReference>
<dbReference type="GO" id="GO:0006355">
    <property type="term" value="P:regulation of DNA-templated transcription"/>
    <property type="evidence" value="ECO:0007669"/>
    <property type="project" value="InterPro"/>
</dbReference>
<dbReference type="EC" id="2.7.13.3" evidence="2"/>
<dbReference type="InterPro" id="IPR005467">
    <property type="entry name" value="His_kinase_dom"/>
</dbReference>
<keyword evidence="9" id="KW-0472">Membrane</keyword>
<dbReference type="GO" id="GO:0005524">
    <property type="term" value="F:ATP binding"/>
    <property type="evidence" value="ECO:0007669"/>
    <property type="project" value="UniProtKB-KW"/>
</dbReference>
<evidence type="ECO:0000256" key="8">
    <source>
        <dbReference type="ARBA" id="ARBA00023012"/>
    </source>
</evidence>
<dbReference type="Pfam" id="PF00512">
    <property type="entry name" value="HisKA"/>
    <property type="match status" value="1"/>
</dbReference>
<dbReference type="InterPro" id="IPR000014">
    <property type="entry name" value="PAS"/>
</dbReference>
<dbReference type="PRINTS" id="PR00344">
    <property type="entry name" value="BCTRLSENSOR"/>
</dbReference>
<keyword evidence="4" id="KW-0808">Transferase</keyword>
<evidence type="ECO:0000256" key="9">
    <source>
        <dbReference type="SAM" id="Phobius"/>
    </source>
</evidence>
<evidence type="ECO:0000259" key="11">
    <source>
        <dbReference type="PROSITE" id="PS50112"/>
    </source>
</evidence>
<dbReference type="SMART" id="SM00091">
    <property type="entry name" value="PAS"/>
    <property type="match status" value="2"/>
</dbReference>
<dbReference type="GO" id="GO:0000155">
    <property type="term" value="F:phosphorelay sensor kinase activity"/>
    <property type="evidence" value="ECO:0007669"/>
    <property type="project" value="InterPro"/>
</dbReference>
<dbReference type="SMART" id="SM00388">
    <property type="entry name" value="HisKA"/>
    <property type="match status" value="1"/>
</dbReference>
<dbReference type="InterPro" id="IPR003594">
    <property type="entry name" value="HATPase_dom"/>
</dbReference>
<keyword evidence="6 12" id="KW-0418">Kinase</keyword>
<comment type="catalytic activity">
    <reaction evidence="1">
        <text>ATP + protein L-histidine = ADP + protein N-phospho-L-histidine.</text>
        <dbReference type="EC" id="2.7.13.3"/>
    </reaction>
</comment>
<dbReference type="EMBL" id="PKUN01000022">
    <property type="protein sequence ID" value="PLX60930.1"/>
    <property type="molecule type" value="Genomic_DNA"/>
</dbReference>
<feature type="domain" description="Histidine kinase" evidence="10">
    <location>
        <begin position="632"/>
        <end position="848"/>
    </location>
</feature>
<dbReference type="Gene3D" id="1.10.287.130">
    <property type="match status" value="1"/>
</dbReference>
<dbReference type="PANTHER" id="PTHR43065">
    <property type="entry name" value="SENSOR HISTIDINE KINASE"/>
    <property type="match status" value="1"/>
</dbReference>
<evidence type="ECO:0000256" key="6">
    <source>
        <dbReference type="ARBA" id="ARBA00022777"/>
    </source>
</evidence>
<gene>
    <name evidence="12" type="ORF">C0630_12745</name>
</gene>
<keyword evidence="5" id="KW-0547">Nucleotide-binding</keyword>
<dbReference type="Pfam" id="PF02518">
    <property type="entry name" value="HATPase_c"/>
    <property type="match status" value="1"/>
</dbReference>
<evidence type="ECO:0000256" key="7">
    <source>
        <dbReference type="ARBA" id="ARBA00022840"/>
    </source>
</evidence>
<dbReference type="Proteomes" id="UP000235015">
    <property type="component" value="Unassembled WGS sequence"/>
</dbReference>
<dbReference type="SMART" id="SM00387">
    <property type="entry name" value="HATPase_c"/>
    <property type="match status" value="1"/>
</dbReference>
<keyword evidence="9" id="KW-0812">Transmembrane</keyword>
<dbReference type="Gene3D" id="3.30.565.10">
    <property type="entry name" value="Histidine kinase-like ATPase, C-terminal domain"/>
    <property type="match status" value="1"/>
</dbReference>
<feature type="domain" description="PAS" evidence="11">
    <location>
        <begin position="380"/>
        <end position="451"/>
    </location>
</feature>
<dbReference type="SUPFAM" id="SSF47384">
    <property type="entry name" value="Homodimeric domain of signal transducing histidine kinase"/>
    <property type="match status" value="1"/>
</dbReference>
<dbReference type="InterPro" id="IPR003661">
    <property type="entry name" value="HisK_dim/P_dom"/>
</dbReference>
<dbReference type="AlphaFoldDB" id="A0A2N6CUS2"/>
<keyword evidence="8" id="KW-0902">Two-component regulatory system</keyword>
<keyword evidence="9" id="KW-1133">Transmembrane helix</keyword>
<evidence type="ECO:0000256" key="3">
    <source>
        <dbReference type="ARBA" id="ARBA00022553"/>
    </source>
</evidence>
<evidence type="ECO:0000256" key="5">
    <source>
        <dbReference type="ARBA" id="ARBA00022741"/>
    </source>
</evidence>
<dbReference type="InterPro" id="IPR036097">
    <property type="entry name" value="HisK_dim/P_sf"/>
</dbReference>
<dbReference type="STRING" id="1111735.GCA_000428045_00119"/>
<comment type="caution">
    <text evidence="12">The sequence shown here is derived from an EMBL/GenBank/DDBJ whole genome shotgun (WGS) entry which is preliminary data.</text>
</comment>
<evidence type="ECO:0000313" key="12">
    <source>
        <dbReference type="EMBL" id="PLX60930.1"/>
    </source>
</evidence>
<dbReference type="CDD" id="cd00082">
    <property type="entry name" value="HisKA"/>
    <property type="match status" value="1"/>
</dbReference>
<dbReference type="Gene3D" id="3.30.450.20">
    <property type="entry name" value="PAS domain"/>
    <property type="match status" value="1"/>
</dbReference>
<dbReference type="PROSITE" id="PS50109">
    <property type="entry name" value="HIS_KIN"/>
    <property type="match status" value="1"/>
</dbReference>
<reference evidence="12 13" key="1">
    <citation type="submission" date="2017-11" db="EMBL/GenBank/DDBJ databases">
        <title>Genome-resolved metagenomics identifies genetic mobility, metabolic interactions, and unexpected diversity in perchlorate-reducing communities.</title>
        <authorList>
            <person name="Barnum T.P."/>
            <person name="Figueroa I.A."/>
            <person name="Carlstrom C.I."/>
            <person name="Lucas L.N."/>
            <person name="Engelbrektson A.L."/>
            <person name="Coates J.D."/>
        </authorList>
    </citation>
    <scope>NUCLEOTIDE SEQUENCE [LARGE SCALE GENOMIC DNA]</scope>
    <source>
        <strain evidence="12">BM301</strain>
    </source>
</reference>
<evidence type="ECO:0000256" key="2">
    <source>
        <dbReference type="ARBA" id="ARBA00012438"/>
    </source>
</evidence>
<proteinExistence type="predicted"/>
<name>A0A2N6CUS2_9GAMM</name>
<protein>
    <recommendedName>
        <fullName evidence="2">histidine kinase</fullName>
        <ecNumber evidence="2">2.7.13.3</ecNumber>
    </recommendedName>
</protein>
<dbReference type="CDD" id="cd00130">
    <property type="entry name" value="PAS"/>
    <property type="match status" value="1"/>
</dbReference>
<dbReference type="InterPro" id="IPR013767">
    <property type="entry name" value="PAS_fold"/>
</dbReference>
<keyword evidence="3" id="KW-0597">Phosphoprotein</keyword>
<organism evidence="12 13">
    <name type="scientific">Sedimenticola selenatireducens</name>
    <dbReference type="NCBI Taxonomy" id="191960"/>
    <lineage>
        <taxon>Bacteria</taxon>
        <taxon>Pseudomonadati</taxon>
        <taxon>Pseudomonadota</taxon>
        <taxon>Gammaproteobacteria</taxon>
        <taxon>Chromatiales</taxon>
        <taxon>Sedimenticolaceae</taxon>
        <taxon>Sedimenticola</taxon>
    </lineage>
</organism>
<dbReference type="InterPro" id="IPR036890">
    <property type="entry name" value="HATPase_C_sf"/>
</dbReference>
<sequence length="853" mass="96947">MPLPLKRPQKLSLLRRIPMPLMSIMIGLFCGLVVWGMLDQVQPRALRSIFAEEMKTRLDQQARETLIRFDNYVLAHTSTARLLANHRQLANYLEPVYWFKGDKDQPRQYRSTPPWLPGSTLWQSLIRPSHILLLDSDGRTREIYQLGDRPLPVELAGTNELPLSERRVQANLTSLGDRPYLLVSETAEDATGTEMGFLMLVAPIDEQFLAASQQGVSSNGVLVGILEADEQRFLASSDQSRLPPQRRLSEVEADFLVTAQSFSEYEGSTLNLQFATLVPHSVVEAIRDRVASLERRQRLVAAFTFVSVFTLVFFLLSERLNKILQRISRFSQRALGSKQPVIERGNQLFVLEDWIHQFIQLVKDTREEMRQQHESEMHESEMLKQAIMETALDSIITIDRQGVIIEFNPTAEQTFGHHRQEALGKVFADLIFNDESRPQFNRLMADVLSSRDRHPDEMRHELTAIKRGGGVFPVELAIKPIRLKNRLAFTIYMHDISNRRRIELEIRSLAKFASESPSPILRVNRRGVILYANNASDQLLSYWGCERAQTLPLYWRNRVTEILANGRDWQTQVIGATQVYSLLLTPVVDLGYVNIYGRDITAEREAERQAREHQQELIHVSRLSTMGEMATGLAHELNQPLSAIANYANGSVRRLQSSGRESEDILYALGQITAQADRAGEIIKRLRALVGKQTPVRRIADINDVVREVCSFVEFEARKAGVVIEQDFSISSLPVKIDVVQIEQVLLNLIRNALDALLEIPEDERNLVIQTRCQDGERVLLRVLDTGPGIQDKDMSRLFEPFYTTKESGMGMGLIISRTIIEDHNGTITAEQRAAGGTCFSIVLPSNRNRDEQ</sequence>
<evidence type="ECO:0000256" key="4">
    <source>
        <dbReference type="ARBA" id="ARBA00022679"/>
    </source>
</evidence>
<dbReference type="SUPFAM" id="SSF55874">
    <property type="entry name" value="ATPase domain of HSP90 chaperone/DNA topoisomerase II/histidine kinase"/>
    <property type="match status" value="1"/>
</dbReference>
<feature type="transmembrane region" description="Helical" evidence="9">
    <location>
        <begin position="20"/>
        <end position="38"/>
    </location>
</feature>
<keyword evidence="7" id="KW-0067">ATP-binding</keyword>
<evidence type="ECO:0000256" key="1">
    <source>
        <dbReference type="ARBA" id="ARBA00000085"/>
    </source>
</evidence>
<dbReference type="Pfam" id="PF00989">
    <property type="entry name" value="PAS"/>
    <property type="match status" value="1"/>
</dbReference>